<reference evidence="2 3" key="1">
    <citation type="submission" date="2024-08" db="EMBL/GenBank/DDBJ databases">
        <title>Halobellus sp. MBLA0158 whole genome sequence.</title>
        <authorList>
            <person name="Hwang C.Y."/>
            <person name="Cho E.-S."/>
            <person name="Seo M.-J."/>
        </authorList>
    </citation>
    <scope>NUCLEOTIDE SEQUENCE [LARGE SCALE GENOMIC DNA]</scope>
    <source>
        <strain evidence="2 3">MBLA0158</strain>
    </source>
</reference>
<proteinExistence type="predicted"/>
<dbReference type="AlphaFoldDB" id="A0ABD5M6Y4"/>
<comment type="caution">
    <text evidence="2">The sequence shown here is derived from an EMBL/GenBank/DDBJ whole genome shotgun (WGS) entry which is preliminary data.</text>
</comment>
<protein>
    <submittedName>
        <fullName evidence="2">Uncharacterized protein</fullName>
    </submittedName>
</protein>
<evidence type="ECO:0000313" key="3">
    <source>
        <dbReference type="Proteomes" id="UP001570511"/>
    </source>
</evidence>
<dbReference type="RefSeq" id="WP_372386690.1">
    <property type="nucleotide sequence ID" value="NZ_JBGNYA010000001.1"/>
</dbReference>
<dbReference type="Proteomes" id="UP001570511">
    <property type="component" value="Unassembled WGS sequence"/>
</dbReference>
<accession>A0ABD5M6Y4</accession>
<organism evidence="2 3">
    <name type="scientific">Halobellus rubicundus</name>
    <dbReference type="NCBI Taxonomy" id="2996466"/>
    <lineage>
        <taxon>Archaea</taxon>
        <taxon>Methanobacteriati</taxon>
        <taxon>Methanobacteriota</taxon>
        <taxon>Stenosarchaea group</taxon>
        <taxon>Halobacteria</taxon>
        <taxon>Halobacteriales</taxon>
        <taxon>Haloferacaceae</taxon>
        <taxon>Halobellus</taxon>
    </lineage>
</organism>
<keyword evidence="3" id="KW-1185">Reference proteome</keyword>
<evidence type="ECO:0000313" key="2">
    <source>
        <dbReference type="EMBL" id="MFA1609658.1"/>
    </source>
</evidence>
<sequence length="79" mass="8355">MSGKSEQSAPDLRTASRADVPNNRCPARGVVHTTRGLVPLSLINARVTAGRSAKVSPPAEFLIVVDAVSEVWTIFSSHA</sequence>
<gene>
    <name evidence="2" type="ORF">OS889_01380</name>
</gene>
<evidence type="ECO:0000256" key="1">
    <source>
        <dbReference type="SAM" id="MobiDB-lite"/>
    </source>
</evidence>
<dbReference type="EMBL" id="JBGNYA010000001">
    <property type="protein sequence ID" value="MFA1609658.1"/>
    <property type="molecule type" value="Genomic_DNA"/>
</dbReference>
<name>A0ABD5M6Y4_9EURY</name>
<feature type="region of interest" description="Disordered" evidence="1">
    <location>
        <begin position="1"/>
        <end position="26"/>
    </location>
</feature>